<gene>
    <name evidence="1" type="ORF">TNCT_574831</name>
</gene>
<reference evidence="1" key="1">
    <citation type="submission" date="2020-07" db="EMBL/GenBank/DDBJ databases">
        <title>Multicomponent nature underlies the extraordinary mechanical properties of spider dragline silk.</title>
        <authorList>
            <person name="Kono N."/>
            <person name="Nakamura H."/>
            <person name="Mori M."/>
            <person name="Yoshida Y."/>
            <person name="Ohtoshi R."/>
            <person name="Malay A.D."/>
            <person name="Moran D.A.P."/>
            <person name="Tomita M."/>
            <person name="Numata K."/>
            <person name="Arakawa K."/>
        </authorList>
    </citation>
    <scope>NUCLEOTIDE SEQUENCE</scope>
</reference>
<accession>A0A8X6K6P7</accession>
<keyword evidence="2" id="KW-1185">Reference proteome</keyword>
<dbReference type="EMBL" id="BMAO01000425">
    <property type="protein sequence ID" value="GFQ66815.1"/>
    <property type="molecule type" value="Genomic_DNA"/>
</dbReference>
<evidence type="ECO:0000313" key="1">
    <source>
        <dbReference type="EMBL" id="GFQ66815.1"/>
    </source>
</evidence>
<name>A0A8X6K6P7_TRICU</name>
<dbReference type="Proteomes" id="UP000887116">
    <property type="component" value="Unassembled WGS sequence"/>
</dbReference>
<dbReference type="AlphaFoldDB" id="A0A8X6K6P7"/>
<proteinExistence type="predicted"/>
<organism evidence="1 2">
    <name type="scientific">Trichonephila clavata</name>
    <name type="common">Joro spider</name>
    <name type="synonym">Nephila clavata</name>
    <dbReference type="NCBI Taxonomy" id="2740835"/>
    <lineage>
        <taxon>Eukaryota</taxon>
        <taxon>Metazoa</taxon>
        <taxon>Ecdysozoa</taxon>
        <taxon>Arthropoda</taxon>
        <taxon>Chelicerata</taxon>
        <taxon>Arachnida</taxon>
        <taxon>Araneae</taxon>
        <taxon>Araneomorphae</taxon>
        <taxon>Entelegynae</taxon>
        <taxon>Araneoidea</taxon>
        <taxon>Nephilidae</taxon>
        <taxon>Trichonephila</taxon>
    </lineage>
</organism>
<comment type="caution">
    <text evidence="1">The sequence shown here is derived from an EMBL/GenBank/DDBJ whole genome shotgun (WGS) entry which is preliminary data.</text>
</comment>
<protein>
    <submittedName>
        <fullName evidence="1">Uncharacterized protein</fullName>
    </submittedName>
</protein>
<evidence type="ECO:0000313" key="2">
    <source>
        <dbReference type="Proteomes" id="UP000887116"/>
    </source>
</evidence>
<sequence>MHQNVRSVGSESFQSPVNVVPLQNEHYATPPHIPAGRVAVRPTCIHQNSRSVDTEAGECLALAERTLRYPTAYARRKGCGKTIPHASERKVGGFRILPKSGECRALAKRTLRHSAAYTGRTGRSKTILHSSERKVGRYRVLV</sequence>